<sequence>MINAICEQIQRKELRILGLSDEPVYSVRLKETFDYTSTFYHKEPLLDIRGPYPHWIEPADLVIASEVFEHVIGPSQAAYDGAYRLLRPHGFLLLTVPYINHENSLEHYPGLVRYKSKKDTLGQWVAELVFEHDHKATDYKPRFHGGPGSTLEIKQFNRERLMRDLHTAGFVDIETFDEDKPVLGINWGKPFRPILAKKPATLTRYVKLYIQHIPQRTLKHSQPIECLKSLYRDHPELFHHRPYYQPKLDK</sequence>
<evidence type="ECO:0000313" key="2">
    <source>
        <dbReference type="Proteomes" id="UP000322981"/>
    </source>
</evidence>
<gene>
    <name evidence="1" type="ORF">F2Q65_01050</name>
</gene>
<evidence type="ECO:0000313" key="1">
    <source>
        <dbReference type="EMBL" id="KAA6187856.1"/>
    </source>
</evidence>
<name>A0A5M8FVM7_9GAMM</name>
<keyword evidence="2" id="KW-1185">Reference proteome</keyword>
<reference evidence="1 2" key="1">
    <citation type="submission" date="2019-09" db="EMBL/GenBank/DDBJ databases">
        <title>Whole-genome sequence of the purple sulfur bacterium Thiohalocapsa marina DSM 19078.</title>
        <authorList>
            <person name="Kyndt J.A."/>
            <person name="Meyer T.E."/>
        </authorList>
    </citation>
    <scope>NUCLEOTIDE SEQUENCE [LARGE SCALE GENOMIC DNA]</scope>
    <source>
        <strain evidence="1 2">DSM 19078</strain>
    </source>
</reference>
<organism evidence="1 2">
    <name type="scientific">Thiohalocapsa marina</name>
    <dbReference type="NCBI Taxonomy" id="424902"/>
    <lineage>
        <taxon>Bacteria</taxon>
        <taxon>Pseudomonadati</taxon>
        <taxon>Pseudomonadota</taxon>
        <taxon>Gammaproteobacteria</taxon>
        <taxon>Chromatiales</taxon>
        <taxon>Chromatiaceae</taxon>
        <taxon>Thiohalocapsa</taxon>
    </lineage>
</organism>
<dbReference type="Gene3D" id="3.40.50.150">
    <property type="entry name" value="Vaccinia Virus protein VP39"/>
    <property type="match status" value="1"/>
</dbReference>
<protein>
    <submittedName>
        <fullName evidence="1">Class I SAM-dependent methyltransferase</fullName>
    </submittedName>
</protein>
<dbReference type="RefSeq" id="WP_150089511.1">
    <property type="nucleotide sequence ID" value="NZ_VWXX01000001.1"/>
</dbReference>
<dbReference type="AlphaFoldDB" id="A0A5M8FVM7"/>
<keyword evidence="1" id="KW-0808">Transferase</keyword>
<keyword evidence="1" id="KW-0489">Methyltransferase</keyword>
<dbReference type="Proteomes" id="UP000322981">
    <property type="component" value="Unassembled WGS sequence"/>
</dbReference>
<proteinExistence type="predicted"/>
<dbReference type="EMBL" id="VWXX01000001">
    <property type="protein sequence ID" value="KAA6187856.1"/>
    <property type="molecule type" value="Genomic_DNA"/>
</dbReference>
<comment type="caution">
    <text evidence="1">The sequence shown here is derived from an EMBL/GenBank/DDBJ whole genome shotgun (WGS) entry which is preliminary data.</text>
</comment>
<dbReference type="InterPro" id="IPR029063">
    <property type="entry name" value="SAM-dependent_MTases_sf"/>
</dbReference>
<dbReference type="GO" id="GO:0032259">
    <property type="term" value="P:methylation"/>
    <property type="evidence" value="ECO:0007669"/>
    <property type="project" value="UniProtKB-KW"/>
</dbReference>
<accession>A0A5M8FVM7</accession>
<dbReference type="GO" id="GO:0008168">
    <property type="term" value="F:methyltransferase activity"/>
    <property type="evidence" value="ECO:0007669"/>
    <property type="project" value="UniProtKB-KW"/>
</dbReference>
<dbReference type="SUPFAM" id="SSF53335">
    <property type="entry name" value="S-adenosyl-L-methionine-dependent methyltransferases"/>
    <property type="match status" value="1"/>
</dbReference>
<dbReference type="OrthoDB" id="9803878at2"/>